<reference evidence="1 2" key="1">
    <citation type="submission" date="2018-06" db="EMBL/GenBank/DDBJ databases">
        <title>Rhizobium wuzhouense sp. nov., isolated from roots of Oryza officinalis.</title>
        <authorList>
            <person name="Yuan T."/>
        </authorList>
    </citation>
    <scope>NUCLEOTIDE SEQUENCE [LARGE SCALE GENOMIC DNA]</scope>
    <source>
        <strain evidence="1 2">W44</strain>
    </source>
</reference>
<accession>A0ABX5P045</accession>
<dbReference type="RefSeq" id="WP_110790321.1">
    <property type="nucleotide sequence ID" value="NZ_QJRY01000001.1"/>
</dbReference>
<name>A0ABX5P045_9HYPH</name>
<gene>
    <name evidence="1" type="ORF">DMY87_01070</name>
</gene>
<dbReference type="Proteomes" id="UP000247536">
    <property type="component" value="Unassembled WGS sequence"/>
</dbReference>
<proteinExistence type="predicted"/>
<comment type="caution">
    <text evidence="1">The sequence shown here is derived from an EMBL/GenBank/DDBJ whole genome shotgun (WGS) entry which is preliminary data.</text>
</comment>
<organism evidence="1 2">
    <name type="scientific">Rhizobium wuzhouense</name>
    <dbReference type="NCBI Taxonomy" id="1986026"/>
    <lineage>
        <taxon>Bacteria</taxon>
        <taxon>Pseudomonadati</taxon>
        <taxon>Pseudomonadota</taxon>
        <taxon>Alphaproteobacteria</taxon>
        <taxon>Hyphomicrobiales</taxon>
        <taxon>Rhizobiaceae</taxon>
        <taxon>Rhizobium/Agrobacterium group</taxon>
        <taxon>Rhizobium</taxon>
    </lineage>
</organism>
<evidence type="ECO:0000313" key="2">
    <source>
        <dbReference type="Proteomes" id="UP000247536"/>
    </source>
</evidence>
<dbReference type="EMBL" id="QJRY01000001">
    <property type="protein sequence ID" value="PYB77898.1"/>
    <property type="molecule type" value="Genomic_DNA"/>
</dbReference>
<protein>
    <submittedName>
        <fullName evidence="1">Uncharacterized protein</fullName>
    </submittedName>
</protein>
<evidence type="ECO:0000313" key="1">
    <source>
        <dbReference type="EMBL" id="PYB77898.1"/>
    </source>
</evidence>
<sequence length="68" mass="7851">MVLLHAAQGTDWQPPPKGTSLKTLFEAEAQGFIQVRGEFQKRQMRLTKLGSDTVERDRRRLQARRQAD</sequence>
<keyword evidence="2" id="KW-1185">Reference proteome</keyword>